<name>A0AAU8M0V6_9BACT</name>
<dbReference type="EMBL" id="CP159373">
    <property type="protein sequence ID" value="XCN74838.1"/>
    <property type="molecule type" value="Genomic_DNA"/>
</dbReference>
<accession>A0AAU8M0V6</accession>
<comment type="subcellular location">
    <subcellularLocation>
        <location evidence="1">Cell inner membrane</location>
    </subcellularLocation>
</comment>
<evidence type="ECO:0000256" key="1">
    <source>
        <dbReference type="ARBA" id="ARBA00004533"/>
    </source>
</evidence>
<dbReference type="AlphaFoldDB" id="A0AAU8M0V6"/>
<evidence type="ECO:0000256" key="5">
    <source>
        <dbReference type="ARBA" id="ARBA00023136"/>
    </source>
</evidence>
<keyword evidence="7" id="KW-1133">Transmembrane helix</keyword>
<dbReference type="InterPro" id="IPR004960">
    <property type="entry name" value="LipA_acyltrans"/>
</dbReference>
<dbReference type="PANTHER" id="PTHR30606:SF10">
    <property type="entry name" value="PHOSPHATIDYLINOSITOL MANNOSIDE ACYLTRANSFERASE"/>
    <property type="match status" value="1"/>
</dbReference>
<evidence type="ECO:0000256" key="2">
    <source>
        <dbReference type="ARBA" id="ARBA00022475"/>
    </source>
</evidence>
<sequence length="288" mass="33125">MNGFWYKLLVGSSRIFGSWFFALIARIIAAGYFLFSRNVPESRRFYAALYPKRSKYYHLWCTFQQYQHFTTIHLDRLLLDNTQSINYTSQGWENLEAVIGKQGGILLMSHLGNWEMAATLLKQQKADLHLLLYMGVKEKEGVERIQKEDLRRSGVTIIGVDQDENAALSAVEGIRFLQSGGLVSLTGDRLWRHDQRRVQVSFLGHDASIPEAPFIFALVSGSPLFAFFTFRTNQGYTFSLSEPIAVEAQSRQDRAAAVSQAAQQYANLLEQALREHPFEWYHFERFIH</sequence>
<protein>
    <submittedName>
        <fullName evidence="8">Lauroyl acyltransferase</fullName>
    </submittedName>
</protein>
<dbReference type="GO" id="GO:0016746">
    <property type="term" value="F:acyltransferase activity"/>
    <property type="evidence" value="ECO:0007669"/>
    <property type="project" value="UniProtKB-KW"/>
</dbReference>
<evidence type="ECO:0000256" key="3">
    <source>
        <dbReference type="ARBA" id="ARBA00022519"/>
    </source>
</evidence>
<dbReference type="PANTHER" id="PTHR30606">
    <property type="entry name" value="LIPID A BIOSYNTHESIS LAUROYL ACYLTRANSFERASE"/>
    <property type="match status" value="1"/>
</dbReference>
<proteinExistence type="predicted"/>
<dbReference type="KEGG" id="eaj:Q3M24_08880"/>
<evidence type="ECO:0000256" key="4">
    <source>
        <dbReference type="ARBA" id="ARBA00022679"/>
    </source>
</evidence>
<evidence type="ECO:0000256" key="7">
    <source>
        <dbReference type="SAM" id="Phobius"/>
    </source>
</evidence>
<evidence type="ECO:0000313" key="8">
    <source>
        <dbReference type="EMBL" id="XCN74838.1"/>
    </source>
</evidence>
<dbReference type="Pfam" id="PF03279">
    <property type="entry name" value="Lip_A_acyltrans"/>
    <property type="match status" value="1"/>
</dbReference>
<keyword evidence="4" id="KW-0808">Transferase</keyword>
<keyword evidence="7" id="KW-0812">Transmembrane</keyword>
<reference evidence="8" key="2">
    <citation type="submission" date="2024-06" db="EMBL/GenBank/DDBJ databases">
        <authorList>
            <person name="Plum-Jensen L.E."/>
            <person name="Schramm A."/>
            <person name="Marshall I.P.G."/>
        </authorList>
    </citation>
    <scope>NUCLEOTIDE SEQUENCE</scope>
    <source>
        <strain evidence="8">Rat1</strain>
    </source>
</reference>
<dbReference type="GO" id="GO:0005886">
    <property type="term" value="C:plasma membrane"/>
    <property type="evidence" value="ECO:0007669"/>
    <property type="project" value="UniProtKB-SubCell"/>
</dbReference>
<gene>
    <name evidence="8" type="ORF">Q3M24_08880</name>
</gene>
<keyword evidence="2" id="KW-1003">Cell membrane</keyword>
<organism evidence="8">
    <name type="scientific">Candidatus Electrothrix aestuarii</name>
    <dbReference type="NCBI Taxonomy" id="3062594"/>
    <lineage>
        <taxon>Bacteria</taxon>
        <taxon>Pseudomonadati</taxon>
        <taxon>Thermodesulfobacteriota</taxon>
        <taxon>Desulfobulbia</taxon>
        <taxon>Desulfobulbales</taxon>
        <taxon>Desulfobulbaceae</taxon>
        <taxon>Candidatus Electrothrix</taxon>
    </lineage>
</organism>
<reference evidence="8" key="1">
    <citation type="journal article" date="2024" name="Syst. Appl. Microbiol.">
        <title>First single-strain enrichments of Electrothrix cable bacteria, description of E. aestuarii sp. nov. and E. rattekaaiensis sp. nov., and proposal of a cable bacteria taxonomy following the rules of the SeqCode.</title>
        <authorList>
            <person name="Plum-Jensen L.E."/>
            <person name="Schramm A."/>
            <person name="Marshall I.P.G."/>
        </authorList>
    </citation>
    <scope>NUCLEOTIDE SEQUENCE</scope>
    <source>
        <strain evidence="8">Rat1</strain>
    </source>
</reference>
<dbReference type="GO" id="GO:0009247">
    <property type="term" value="P:glycolipid biosynthetic process"/>
    <property type="evidence" value="ECO:0007669"/>
    <property type="project" value="UniProtKB-ARBA"/>
</dbReference>
<keyword evidence="5 7" id="KW-0472">Membrane</keyword>
<keyword evidence="3" id="KW-0997">Cell inner membrane</keyword>
<keyword evidence="6 8" id="KW-0012">Acyltransferase</keyword>
<evidence type="ECO:0000256" key="6">
    <source>
        <dbReference type="ARBA" id="ARBA00023315"/>
    </source>
</evidence>
<feature type="transmembrane region" description="Helical" evidence="7">
    <location>
        <begin position="15"/>
        <end position="35"/>
    </location>
</feature>